<dbReference type="InterPro" id="IPR007497">
    <property type="entry name" value="SIMPL/DUF541"/>
</dbReference>
<reference evidence="2" key="2">
    <citation type="submission" date="2019-09" db="EMBL/GenBank/DDBJ databases">
        <title>Complete genome sequencing of four Arcobacter species reveals a diverse suite of mobile elements.</title>
        <authorList>
            <person name="On S.L.W."/>
            <person name="Miller W.G."/>
            <person name="Biggs P."/>
            <person name="Cornelius A."/>
            <person name="Vandamme P."/>
        </authorList>
    </citation>
    <scope>NUCLEOTIDE SEQUENCE [LARGE SCALE GENOMIC DNA]</scope>
    <source>
        <strain evidence="2">LMG 26638</strain>
    </source>
</reference>
<dbReference type="KEGG" id="apai:APAC_0080"/>
<dbReference type="RefSeq" id="WP_130232226.1">
    <property type="nucleotide sequence ID" value="NZ_BMEF01000014.1"/>
</dbReference>
<reference evidence="1 2" key="3">
    <citation type="submission" date="2019-09" db="EMBL/GenBank/DDBJ databases">
        <title>Taxonomic note: a critical rebuttal of the proposed division of the genus Arcobacter into six genera, emended descriptions of Arcobacter anaerophilus and the genus Arcobacter, and an assessment of genus-level boundaries for Epsilonproteobacteria using in silico genomic comparator tools.</title>
        <authorList>
            <person name="On S.L.W."/>
            <person name="Miller W.G."/>
            <person name="Biggs P."/>
            <person name="Cornelius A."/>
            <person name="Vandamme P."/>
        </authorList>
    </citation>
    <scope>NUCLEOTIDE SEQUENCE [LARGE SCALE GENOMIC DNA]</scope>
    <source>
        <strain evidence="1 2">LMG 26638</strain>
    </source>
</reference>
<dbReference type="EMBL" id="CP035928">
    <property type="protein sequence ID" value="QEP33251.1"/>
    <property type="molecule type" value="Genomic_DNA"/>
</dbReference>
<sequence>MKRFLLAIFILPVVLFSYEINFSKSFTTSVSPDLLTTYVDVSIFDEKERVINSEIEKFNDFFKEYDEVVIKDGRYNLSPRYKYINNKQIFTGYIGSLRYKIESNSAKNINEFINQILELKDRSKNDELKLNISNINWNVSNELYNKNLDNLRIESILWINDYAKSLSNKISKRCSVEKIDINSVNRGNIYMARESVVMSAKVASDVTPASSDENITINPSFVLECK</sequence>
<dbReference type="OrthoDB" id="5348452at2"/>
<name>A0A5C2H2S2_9BACT</name>
<keyword evidence="2" id="KW-1185">Reference proteome</keyword>
<dbReference type="Pfam" id="PF04402">
    <property type="entry name" value="SIMPL"/>
    <property type="match status" value="1"/>
</dbReference>
<protein>
    <submittedName>
        <fullName evidence="1">SIMPL domain-containing protein</fullName>
    </submittedName>
</protein>
<reference evidence="1 2" key="1">
    <citation type="submission" date="2019-09" db="EMBL/GenBank/DDBJ databases">
        <title>Complete genome sequencing of four Arcobacter species reveals a diverse suite of mobile elements.</title>
        <authorList>
            <person name="Miller W.G."/>
            <person name="Yee E."/>
            <person name="Bono J.L."/>
        </authorList>
    </citation>
    <scope>NUCLEOTIDE SEQUENCE [LARGE SCALE GENOMIC DNA]</scope>
    <source>
        <strain evidence="1 2">LMG 26638</strain>
    </source>
</reference>
<evidence type="ECO:0000313" key="1">
    <source>
        <dbReference type="EMBL" id="QEP33251.1"/>
    </source>
</evidence>
<gene>
    <name evidence="1" type="ORF">APAC_0080</name>
</gene>
<organism evidence="1 2">
    <name type="scientific">Malaciobacter pacificus</name>
    <dbReference type="NCBI Taxonomy" id="1080223"/>
    <lineage>
        <taxon>Bacteria</taxon>
        <taxon>Pseudomonadati</taxon>
        <taxon>Campylobacterota</taxon>
        <taxon>Epsilonproteobacteria</taxon>
        <taxon>Campylobacterales</taxon>
        <taxon>Arcobacteraceae</taxon>
        <taxon>Malaciobacter</taxon>
    </lineage>
</organism>
<evidence type="ECO:0000313" key="2">
    <source>
        <dbReference type="Proteomes" id="UP000322726"/>
    </source>
</evidence>
<accession>A0A5C2H2S2</accession>
<proteinExistence type="predicted"/>
<dbReference type="AlphaFoldDB" id="A0A5C2H2S2"/>
<dbReference type="Proteomes" id="UP000322726">
    <property type="component" value="Chromosome"/>
</dbReference>